<reference evidence="8 9" key="1">
    <citation type="submission" date="2022-09" db="EMBL/GenBank/DDBJ databases">
        <authorList>
            <person name="Kop L."/>
        </authorList>
    </citation>
    <scope>NUCLEOTIDE SEQUENCE [LARGE SCALE GENOMIC DNA]</scope>
    <source>
        <strain evidence="8 9">347</strain>
    </source>
</reference>
<dbReference type="Pfam" id="PF25967">
    <property type="entry name" value="RND-MFP_C"/>
    <property type="match status" value="1"/>
</dbReference>
<evidence type="ECO:0000259" key="6">
    <source>
        <dbReference type="Pfam" id="PF25944"/>
    </source>
</evidence>
<dbReference type="InterPro" id="IPR058625">
    <property type="entry name" value="MdtA-like_BSH"/>
</dbReference>
<dbReference type="SUPFAM" id="SSF111369">
    <property type="entry name" value="HlyD-like secretion proteins"/>
    <property type="match status" value="1"/>
</dbReference>
<dbReference type="PROSITE" id="PS51257">
    <property type="entry name" value="PROKAR_LIPOPROTEIN"/>
    <property type="match status" value="1"/>
</dbReference>
<comment type="similarity">
    <text evidence="2">Belongs to the membrane fusion protein (MFP) (TC 8.A.1) family.</text>
</comment>
<evidence type="ECO:0000259" key="7">
    <source>
        <dbReference type="Pfam" id="PF25967"/>
    </source>
</evidence>
<dbReference type="InterPro" id="IPR058626">
    <property type="entry name" value="MdtA-like_b-barrel"/>
</dbReference>
<dbReference type="InterPro" id="IPR058627">
    <property type="entry name" value="MdtA-like_C"/>
</dbReference>
<evidence type="ECO:0000256" key="1">
    <source>
        <dbReference type="ARBA" id="ARBA00004196"/>
    </source>
</evidence>
<comment type="subcellular location">
    <subcellularLocation>
        <location evidence="1">Cell envelope</location>
    </subcellularLocation>
</comment>
<evidence type="ECO:0000259" key="4">
    <source>
        <dbReference type="Pfam" id="PF25876"/>
    </source>
</evidence>
<dbReference type="Gene3D" id="1.10.287.470">
    <property type="entry name" value="Helix hairpin bin"/>
    <property type="match status" value="1"/>
</dbReference>
<evidence type="ECO:0000313" key="9">
    <source>
        <dbReference type="Proteomes" id="UP001157733"/>
    </source>
</evidence>
<evidence type="ECO:0000256" key="3">
    <source>
        <dbReference type="SAM" id="Coils"/>
    </source>
</evidence>
<gene>
    <name evidence="8" type="ORF">NSPWAT_0715</name>
</gene>
<proteinExistence type="inferred from homology"/>
<keyword evidence="3" id="KW-0175">Coiled coil</keyword>
<feature type="domain" description="Multidrug resistance protein MdtA-like beta-barrel" evidence="6">
    <location>
        <begin position="221"/>
        <end position="298"/>
    </location>
</feature>
<feature type="domain" description="Multidrug resistance protein MdtA-like C-terminal permuted SH3" evidence="7">
    <location>
        <begin position="328"/>
        <end position="386"/>
    </location>
</feature>
<dbReference type="InterPro" id="IPR058624">
    <property type="entry name" value="MdtA-like_HH"/>
</dbReference>
<dbReference type="Proteomes" id="UP001157733">
    <property type="component" value="Chromosome"/>
</dbReference>
<dbReference type="Pfam" id="PF25917">
    <property type="entry name" value="BSH_RND"/>
    <property type="match status" value="1"/>
</dbReference>
<dbReference type="EMBL" id="OX336137">
    <property type="protein sequence ID" value="CAI2717574.1"/>
    <property type="molecule type" value="Genomic_DNA"/>
</dbReference>
<organism evidence="8 9">
    <name type="scientific">Nitrospina watsonii</name>
    <dbReference type="NCBI Taxonomy" id="1323948"/>
    <lineage>
        <taxon>Bacteria</taxon>
        <taxon>Pseudomonadati</taxon>
        <taxon>Nitrospinota/Tectimicrobiota group</taxon>
        <taxon>Nitrospinota</taxon>
        <taxon>Nitrospinia</taxon>
        <taxon>Nitrospinales</taxon>
        <taxon>Nitrospinaceae</taxon>
        <taxon>Nitrospina</taxon>
    </lineage>
</organism>
<accession>A0ABM9HBP7</accession>
<dbReference type="Pfam" id="PF25876">
    <property type="entry name" value="HH_MFP_RND"/>
    <property type="match status" value="1"/>
</dbReference>
<name>A0ABM9HBP7_9BACT</name>
<dbReference type="Gene3D" id="2.40.30.170">
    <property type="match status" value="1"/>
</dbReference>
<dbReference type="PANTHER" id="PTHR30158:SF3">
    <property type="entry name" value="MULTIDRUG EFFLUX PUMP SUBUNIT ACRA-RELATED"/>
    <property type="match status" value="1"/>
</dbReference>
<protein>
    <submittedName>
        <fullName evidence="8">Efflux transporter, RND family, MFP subunit</fullName>
    </submittedName>
</protein>
<dbReference type="PANTHER" id="PTHR30158">
    <property type="entry name" value="ACRA/E-RELATED COMPONENT OF DRUG EFFLUX TRANSPORTER"/>
    <property type="match status" value="1"/>
</dbReference>
<feature type="coiled-coil region" evidence="3">
    <location>
        <begin position="117"/>
        <end position="181"/>
    </location>
</feature>
<sequence length="406" mass="44709">MKNGFFHFRGHAVKSFKSQNWILWLVAAVALTGCERQDSVAAPEAKRPPPAVTVAPVVHEKIIRTHELVGRTQAVKTVHLVARVQGFLEKRNFKEGEDIRQGDLLFIIEQAPYQIAVKAAEANVAEAEATLKNARTYLDRLQSVRKGGVSQSDLDKAESDFLRAEAALMEAKANLDQANLNLSYTEIRAPFNGRISLANVHEGNLVSPETGPLATLVQMHPMYVLFTVNSGDVLTEFQNQIKRGKATTFTPRLILPNGTEYPHPGVEDFVSHTVDEKTGTVTVRAKFPNPAKNVLPGQAEIPHTLRLLLPGQFVKVRVQRDEIRTEKVIPQASIQQDQTGKFVLVVDGESRVHKRNITTGAKEGVNWIVKKGLEVGEMVIVEGLQKVRPGVTVQTSSNTPPSPEAP</sequence>
<evidence type="ECO:0000313" key="8">
    <source>
        <dbReference type="EMBL" id="CAI2717574.1"/>
    </source>
</evidence>
<keyword evidence="9" id="KW-1185">Reference proteome</keyword>
<feature type="domain" description="Multidrug resistance protein MdtA-like barrel-sandwich hybrid" evidence="5">
    <location>
        <begin position="77"/>
        <end position="208"/>
    </location>
</feature>
<dbReference type="Gene3D" id="2.40.420.20">
    <property type="match status" value="1"/>
</dbReference>
<evidence type="ECO:0000256" key="2">
    <source>
        <dbReference type="ARBA" id="ARBA00009477"/>
    </source>
</evidence>
<evidence type="ECO:0000259" key="5">
    <source>
        <dbReference type="Pfam" id="PF25917"/>
    </source>
</evidence>
<dbReference type="Pfam" id="PF25944">
    <property type="entry name" value="Beta-barrel_RND"/>
    <property type="match status" value="1"/>
</dbReference>
<dbReference type="Gene3D" id="2.40.50.100">
    <property type="match status" value="1"/>
</dbReference>
<dbReference type="NCBIfam" id="TIGR01730">
    <property type="entry name" value="RND_mfp"/>
    <property type="match status" value="1"/>
</dbReference>
<dbReference type="InterPro" id="IPR006143">
    <property type="entry name" value="RND_pump_MFP"/>
</dbReference>
<feature type="domain" description="Multidrug resistance protein MdtA-like alpha-helical hairpin" evidence="4">
    <location>
        <begin position="118"/>
        <end position="185"/>
    </location>
</feature>